<dbReference type="Pfam" id="PF09339">
    <property type="entry name" value="HTH_IclR"/>
    <property type="match status" value="1"/>
</dbReference>
<dbReference type="GO" id="GO:0003677">
    <property type="term" value="F:DNA binding"/>
    <property type="evidence" value="ECO:0007669"/>
    <property type="project" value="UniProtKB-KW"/>
</dbReference>
<proteinExistence type="predicted"/>
<dbReference type="PANTHER" id="PTHR30136">
    <property type="entry name" value="HELIX-TURN-HELIX TRANSCRIPTIONAL REGULATOR, ICLR FAMILY"/>
    <property type="match status" value="1"/>
</dbReference>
<dbReference type="InterPro" id="IPR036388">
    <property type="entry name" value="WH-like_DNA-bd_sf"/>
</dbReference>
<dbReference type="AlphaFoldDB" id="A0A830G7F6"/>
<dbReference type="PROSITE" id="PS51077">
    <property type="entry name" value="HTH_ICLR"/>
    <property type="match status" value="1"/>
</dbReference>
<gene>
    <name evidence="6" type="ORF">GCM10009021_05880</name>
</gene>
<dbReference type="Pfam" id="PF01614">
    <property type="entry name" value="IclR_C"/>
    <property type="match status" value="1"/>
</dbReference>
<accession>A0A830G7F6</accession>
<dbReference type="GO" id="GO:0045892">
    <property type="term" value="P:negative regulation of DNA-templated transcription"/>
    <property type="evidence" value="ECO:0007669"/>
    <property type="project" value="TreeGrafter"/>
</dbReference>
<dbReference type="InterPro" id="IPR036390">
    <property type="entry name" value="WH_DNA-bd_sf"/>
</dbReference>
<evidence type="ECO:0000259" key="5">
    <source>
        <dbReference type="PROSITE" id="PS51078"/>
    </source>
</evidence>
<dbReference type="PANTHER" id="PTHR30136:SF35">
    <property type="entry name" value="HTH-TYPE TRANSCRIPTIONAL REGULATOR RV1719"/>
    <property type="match status" value="1"/>
</dbReference>
<name>A0A830G7F6_9EURY</name>
<comment type="caution">
    <text evidence="6">The sequence shown here is derived from an EMBL/GenBank/DDBJ whole genome shotgun (WGS) entry which is preliminary data.</text>
</comment>
<evidence type="ECO:0000313" key="7">
    <source>
        <dbReference type="Proteomes" id="UP000608850"/>
    </source>
</evidence>
<feature type="domain" description="HTH iclR-type" evidence="4">
    <location>
        <begin position="11"/>
        <end position="70"/>
    </location>
</feature>
<dbReference type="InterPro" id="IPR005471">
    <property type="entry name" value="Tscrpt_reg_IclR_N"/>
</dbReference>
<reference evidence="6 7" key="1">
    <citation type="journal article" date="2019" name="Int. J. Syst. Evol. Microbiol.">
        <title>The Global Catalogue of Microorganisms (GCM) 10K type strain sequencing project: providing services to taxonomists for standard genome sequencing and annotation.</title>
        <authorList>
            <consortium name="The Broad Institute Genomics Platform"/>
            <consortium name="The Broad Institute Genome Sequencing Center for Infectious Disease"/>
            <person name="Wu L."/>
            <person name="Ma J."/>
        </authorList>
    </citation>
    <scope>NUCLEOTIDE SEQUENCE [LARGE SCALE GENOMIC DNA]</scope>
    <source>
        <strain evidence="6 7">JCM 16331</strain>
    </source>
</reference>
<dbReference type="PROSITE" id="PS51078">
    <property type="entry name" value="ICLR_ED"/>
    <property type="match status" value="1"/>
</dbReference>
<evidence type="ECO:0000259" key="4">
    <source>
        <dbReference type="PROSITE" id="PS51077"/>
    </source>
</evidence>
<dbReference type="InterPro" id="IPR050707">
    <property type="entry name" value="HTH_MetabolicPath_Reg"/>
</dbReference>
<keyword evidence="2" id="KW-0238">DNA-binding</keyword>
<evidence type="ECO:0000256" key="1">
    <source>
        <dbReference type="ARBA" id="ARBA00023015"/>
    </source>
</evidence>
<evidence type="ECO:0000256" key="2">
    <source>
        <dbReference type="ARBA" id="ARBA00023125"/>
    </source>
</evidence>
<evidence type="ECO:0000313" key="6">
    <source>
        <dbReference type="EMBL" id="GGN09226.1"/>
    </source>
</evidence>
<dbReference type="GO" id="GO:0003700">
    <property type="term" value="F:DNA-binding transcription factor activity"/>
    <property type="evidence" value="ECO:0007669"/>
    <property type="project" value="TreeGrafter"/>
</dbReference>
<dbReference type="SMART" id="SM00346">
    <property type="entry name" value="HTH_ICLR"/>
    <property type="match status" value="1"/>
</dbReference>
<keyword evidence="3" id="KW-0804">Transcription</keyword>
<keyword evidence="7" id="KW-1185">Reference proteome</keyword>
<dbReference type="Proteomes" id="UP000608850">
    <property type="component" value="Unassembled WGS sequence"/>
</dbReference>
<protein>
    <submittedName>
        <fullName evidence="6">IclR family transcriptional regulator</fullName>
    </submittedName>
</protein>
<dbReference type="SUPFAM" id="SSF55781">
    <property type="entry name" value="GAF domain-like"/>
    <property type="match status" value="1"/>
</dbReference>
<dbReference type="InterPro" id="IPR014757">
    <property type="entry name" value="Tscrpt_reg_IclR_C"/>
</dbReference>
<keyword evidence="1" id="KW-0805">Transcription regulation</keyword>
<dbReference type="InterPro" id="IPR029016">
    <property type="entry name" value="GAF-like_dom_sf"/>
</dbReference>
<organism evidence="6 7">
    <name type="scientific">Halarchaeum nitratireducens</name>
    <dbReference type="NCBI Taxonomy" id="489913"/>
    <lineage>
        <taxon>Archaea</taxon>
        <taxon>Methanobacteriati</taxon>
        <taxon>Methanobacteriota</taxon>
        <taxon>Stenosarchaea group</taxon>
        <taxon>Halobacteria</taxon>
        <taxon>Halobacteriales</taxon>
        <taxon>Halobacteriaceae</taxon>
    </lineage>
</organism>
<sequence length="255" mass="28187">MNDGTMTTPTMQSVERVFEVVEVLWREDGAGPAAVAEALDVHRSTAHGYLRSLEAVGYAVNDGGTYELSYRFLDMGTRLQYRNRVFQAAREEISRLSRETEELPTLVVEEAGSAVILHQRPGANALELGTYSGMRTPLHTTASGKTILAHMPAERVDAILDGGLERVTERTVTDPDRLRKRLATVREDGHAVDVDQQVVGMGTVAVPLHPDDDHVASLAIACPSERIRNESYQDELLGALKESRNRVSIKYQYGR</sequence>
<evidence type="ECO:0000256" key="3">
    <source>
        <dbReference type="ARBA" id="ARBA00023163"/>
    </source>
</evidence>
<dbReference type="Gene3D" id="1.10.10.10">
    <property type="entry name" value="Winged helix-like DNA-binding domain superfamily/Winged helix DNA-binding domain"/>
    <property type="match status" value="1"/>
</dbReference>
<feature type="domain" description="IclR-ED" evidence="5">
    <location>
        <begin position="71"/>
        <end position="253"/>
    </location>
</feature>
<dbReference type="SUPFAM" id="SSF46785">
    <property type="entry name" value="Winged helix' DNA-binding domain"/>
    <property type="match status" value="1"/>
</dbReference>
<dbReference type="Gene3D" id="3.30.450.40">
    <property type="match status" value="1"/>
</dbReference>
<dbReference type="EMBL" id="BMOQ01000002">
    <property type="protein sequence ID" value="GGN09226.1"/>
    <property type="molecule type" value="Genomic_DNA"/>
</dbReference>